<comment type="caution">
    <text evidence="1">The sequence shown here is derived from an EMBL/GenBank/DDBJ whole genome shotgun (WGS) entry which is preliminary data.</text>
</comment>
<organism evidence="1 2">
    <name type="scientific">Trifolium medium</name>
    <dbReference type="NCBI Taxonomy" id="97028"/>
    <lineage>
        <taxon>Eukaryota</taxon>
        <taxon>Viridiplantae</taxon>
        <taxon>Streptophyta</taxon>
        <taxon>Embryophyta</taxon>
        <taxon>Tracheophyta</taxon>
        <taxon>Spermatophyta</taxon>
        <taxon>Magnoliopsida</taxon>
        <taxon>eudicotyledons</taxon>
        <taxon>Gunneridae</taxon>
        <taxon>Pentapetalae</taxon>
        <taxon>rosids</taxon>
        <taxon>fabids</taxon>
        <taxon>Fabales</taxon>
        <taxon>Fabaceae</taxon>
        <taxon>Papilionoideae</taxon>
        <taxon>50 kb inversion clade</taxon>
        <taxon>NPAAA clade</taxon>
        <taxon>Hologalegina</taxon>
        <taxon>IRL clade</taxon>
        <taxon>Trifolieae</taxon>
        <taxon>Trifolium</taxon>
    </lineage>
</organism>
<feature type="non-terminal residue" evidence="1">
    <location>
        <position position="101"/>
    </location>
</feature>
<name>A0A392RVZ7_9FABA</name>
<keyword evidence="2" id="KW-1185">Reference proteome</keyword>
<evidence type="ECO:0000313" key="2">
    <source>
        <dbReference type="Proteomes" id="UP000265520"/>
    </source>
</evidence>
<dbReference type="AlphaFoldDB" id="A0A392RVZ7"/>
<sequence length="101" mass="12305">MAIPVFDGKIDAYWWVICTEKYFKHWRTPETLKMIVVGLAMKGPPLTWWLRWYPRHRWVNWDAFSAIFLWQFKPEWRVILPLPDDEENLELQPTVMDEGIN</sequence>
<proteinExistence type="predicted"/>
<evidence type="ECO:0000313" key="1">
    <source>
        <dbReference type="EMBL" id="MCI40798.1"/>
    </source>
</evidence>
<reference evidence="1 2" key="1">
    <citation type="journal article" date="2018" name="Front. Plant Sci.">
        <title>Red Clover (Trifolium pratense) and Zigzag Clover (T. medium) - A Picture of Genomic Similarities and Differences.</title>
        <authorList>
            <person name="Dluhosova J."/>
            <person name="Istvanek J."/>
            <person name="Nedelnik J."/>
            <person name="Repkova J."/>
        </authorList>
    </citation>
    <scope>NUCLEOTIDE SEQUENCE [LARGE SCALE GENOMIC DNA]</scope>
    <source>
        <strain evidence="2">cv. 10/8</strain>
        <tissue evidence="1">Leaf</tissue>
    </source>
</reference>
<protein>
    <submittedName>
        <fullName evidence="1">Swarming motility protein ybiA</fullName>
    </submittedName>
</protein>
<dbReference type="EMBL" id="LXQA010284116">
    <property type="protein sequence ID" value="MCI40798.1"/>
    <property type="molecule type" value="Genomic_DNA"/>
</dbReference>
<accession>A0A392RVZ7</accession>
<dbReference type="Proteomes" id="UP000265520">
    <property type="component" value="Unassembled WGS sequence"/>
</dbReference>